<accession>A0A0E9SSS2</accession>
<organism evidence="1">
    <name type="scientific">Anguilla anguilla</name>
    <name type="common">European freshwater eel</name>
    <name type="synonym">Muraena anguilla</name>
    <dbReference type="NCBI Taxonomy" id="7936"/>
    <lineage>
        <taxon>Eukaryota</taxon>
        <taxon>Metazoa</taxon>
        <taxon>Chordata</taxon>
        <taxon>Craniata</taxon>
        <taxon>Vertebrata</taxon>
        <taxon>Euteleostomi</taxon>
        <taxon>Actinopterygii</taxon>
        <taxon>Neopterygii</taxon>
        <taxon>Teleostei</taxon>
        <taxon>Anguilliformes</taxon>
        <taxon>Anguillidae</taxon>
        <taxon>Anguilla</taxon>
    </lineage>
</organism>
<reference evidence="1" key="2">
    <citation type="journal article" date="2015" name="Fish Shellfish Immunol.">
        <title>Early steps in the European eel (Anguilla anguilla)-Vibrio vulnificus interaction in the gills: Role of the RtxA13 toxin.</title>
        <authorList>
            <person name="Callol A."/>
            <person name="Pajuelo D."/>
            <person name="Ebbesson L."/>
            <person name="Teles M."/>
            <person name="MacKenzie S."/>
            <person name="Amaro C."/>
        </authorList>
    </citation>
    <scope>NUCLEOTIDE SEQUENCE</scope>
</reference>
<protein>
    <submittedName>
        <fullName evidence="1">Uncharacterized protein</fullName>
    </submittedName>
</protein>
<name>A0A0E9SSS2_ANGAN</name>
<evidence type="ECO:0000313" key="1">
    <source>
        <dbReference type="EMBL" id="JAH43720.1"/>
    </source>
</evidence>
<reference evidence="1" key="1">
    <citation type="submission" date="2014-11" db="EMBL/GenBank/DDBJ databases">
        <authorList>
            <person name="Amaro Gonzalez C."/>
        </authorList>
    </citation>
    <scope>NUCLEOTIDE SEQUENCE</scope>
</reference>
<dbReference type="EMBL" id="GBXM01064857">
    <property type="protein sequence ID" value="JAH43720.1"/>
    <property type="molecule type" value="Transcribed_RNA"/>
</dbReference>
<sequence>MGRTRDLYTKGRRCK</sequence>
<proteinExistence type="predicted"/>